<proteinExistence type="predicted"/>
<gene>
    <name evidence="1" type="ORF">SAMN05421882_104224</name>
    <name evidence="2" type="ORF">SAMN05421882_11313</name>
</gene>
<reference evidence="1 3" key="1">
    <citation type="submission" date="2016-10" db="EMBL/GenBank/DDBJ databases">
        <authorList>
            <person name="de Groot N.N."/>
        </authorList>
    </citation>
    <scope>NUCLEOTIDE SEQUENCE [LARGE SCALE GENOMIC DNA]</scope>
    <source>
        <strain evidence="1 3">Nm110</strain>
    </source>
</reference>
<dbReference type="AlphaFoldDB" id="A0A1H2XUI6"/>
<evidence type="ECO:0008006" key="4">
    <source>
        <dbReference type="Google" id="ProtNLM"/>
    </source>
</evidence>
<dbReference type="EMBL" id="FNNH01000131">
    <property type="protein sequence ID" value="SDX27140.1"/>
    <property type="molecule type" value="Genomic_DNA"/>
</dbReference>
<dbReference type="EMBL" id="FNNH01000042">
    <property type="protein sequence ID" value="SDW95979.1"/>
    <property type="molecule type" value="Genomic_DNA"/>
</dbReference>
<dbReference type="Proteomes" id="UP000183454">
    <property type="component" value="Unassembled WGS sequence"/>
</dbReference>
<organism evidence="1 3">
    <name type="scientific">Nitrosomonas communis</name>
    <dbReference type="NCBI Taxonomy" id="44574"/>
    <lineage>
        <taxon>Bacteria</taxon>
        <taxon>Pseudomonadati</taxon>
        <taxon>Pseudomonadota</taxon>
        <taxon>Betaproteobacteria</taxon>
        <taxon>Nitrosomonadales</taxon>
        <taxon>Nitrosomonadaceae</taxon>
        <taxon>Nitrosomonas</taxon>
    </lineage>
</organism>
<feature type="non-terminal residue" evidence="1">
    <location>
        <position position="1"/>
    </location>
</feature>
<protein>
    <recommendedName>
        <fullName evidence="4">Transposase</fullName>
    </recommendedName>
</protein>
<evidence type="ECO:0000313" key="3">
    <source>
        <dbReference type="Proteomes" id="UP000183454"/>
    </source>
</evidence>
<accession>A0A1H2XUI6</accession>
<evidence type="ECO:0000313" key="2">
    <source>
        <dbReference type="EMBL" id="SDX27140.1"/>
    </source>
</evidence>
<name>A0A1H2XUI6_9PROT</name>
<sequence>SAVPGQRGFDAGKKINGRKRHILIDTLD</sequence>
<evidence type="ECO:0000313" key="1">
    <source>
        <dbReference type="EMBL" id="SDW95979.1"/>
    </source>
</evidence>